<feature type="domain" description="Alcohol dehydrogenase iron-type/glycerol dehydrogenase GldA" evidence="2">
    <location>
        <begin position="10"/>
        <end position="177"/>
    </location>
</feature>
<dbReference type="InterPro" id="IPR018211">
    <property type="entry name" value="ADH_Fe_CS"/>
</dbReference>
<evidence type="ECO:0000259" key="2">
    <source>
        <dbReference type="Pfam" id="PF00465"/>
    </source>
</evidence>
<dbReference type="PANTHER" id="PTHR43633">
    <property type="entry name" value="ALCOHOL DEHYDROGENASE YQHD"/>
    <property type="match status" value="1"/>
</dbReference>
<dbReference type="FunFam" id="3.40.50.1970:FF:000003">
    <property type="entry name" value="Alcohol dehydrogenase, iron-containing"/>
    <property type="match status" value="1"/>
</dbReference>
<gene>
    <name evidence="4" type="ORF">DWY99_05875</name>
</gene>
<dbReference type="GO" id="GO:1990002">
    <property type="term" value="F:methylglyoxal reductase (NADPH) (acetol producing) activity"/>
    <property type="evidence" value="ECO:0007669"/>
    <property type="project" value="TreeGrafter"/>
</dbReference>
<keyword evidence="1" id="KW-0560">Oxidoreductase</keyword>
<sequence length="392" mass="42418">MLNFDYSNKTRIVFGKGTETQVGSLVKPYAEKVLLHYGGGSIKKSGLYDRVAASLRESGVSFVELGGVQPNPRLSLIHQGIELCRQEGIGFILAVGGGSVIDSAKAIAMGVPYDGDVWDFFATGKPIETALPVATILTLPATGSEASDGTVVTNEEAQLKLPYGDVILRPVFSIMNPELYFTLPENQVANGVCDMMSHIMERYFTNTTHTDVTDGLCESVLRTIMSNARILKRDHTNYDAWAEIALAGTVAHNGLLGLGREEDWGCHNMEHELSAIYDVAHGAGLAVVTPAWMRHIYKEHLPIFVQFAVNVMGVGGGLRDLEAVALEGIRRLQAFFTEMGQPSTLAGLGIDSQHLAQMAHKATHWPDGSPKPLGGLKKLSEQDVLAVYQLAL</sequence>
<dbReference type="GO" id="GO:0005829">
    <property type="term" value="C:cytosol"/>
    <property type="evidence" value="ECO:0007669"/>
    <property type="project" value="TreeGrafter"/>
</dbReference>
<dbReference type="PANTHER" id="PTHR43633:SF1">
    <property type="entry name" value="ALCOHOL DEHYDROGENASE YQHD"/>
    <property type="match status" value="1"/>
</dbReference>
<dbReference type="Gene3D" id="3.40.50.1970">
    <property type="match status" value="1"/>
</dbReference>
<dbReference type="Pfam" id="PF00465">
    <property type="entry name" value="Fe-ADH"/>
    <property type="match status" value="1"/>
</dbReference>
<dbReference type="CDD" id="cd08187">
    <property type="entry name" value="BDH"/>
    <property type="match status" value="1"/>
</dbReference>
<dbReference type="Pfam" id="PF25137">
    <property type="entry name" value="ADH_Fe_C"/>
    <property type="match status" value="1"/>
</dbReference>
<evidence type="ECO:0000256" key="1">
    <source>
        <dbReference type="ARBA" id="ARBA00023002"/>
    </source>
</evidence>
<dbReference type="EMBL" id="QRTC01000017">
    <property type="protein sequence ID" value="RGQ41539.1"/>
    <property type="molecule type" value="Genomic_DNA"/>
</dbReference>
<dbReference type="InterPro" id="IPR001670">
    <property type="entry name" value="ADH_Fe/GldA"/>
</dbReference>
<dbReference type="AlphaFoldDB" id="A0A412AXW2"/>
<feature type="domain" description="Fe-containing alcohol dehydrogenase-like C-terminal" evidence="3">
    <location>
        <begin position="189"/>
        <end position="389"/>
    </location>
</feature>
<dbReference type="SUPFAM" id="SSF56796">
    <property type="entry name" value="Dehydroquinate synthase-like"/>
    <property type="match status" value="1"/>
</dbReference>
<dbReference type="InterPro" id="IPR056798">
    <property type="entry name" value="ADH_Fe_C"/>
</dbReference>
<dbReference type="GO" id="GO:0046872">
    <property type="term" value="F:metal ion binding"/>
    <property type="evidence" value="ECO:0007669"/>
    <property type="project" value="InterPro"/>
</dbReference>
<dbReference type="PROSITE" id="PS00060">
    <property type="entry name" value="ADH_IRON_2"/>
    <property type="match status" value="1"/>
</dbReference>
<name>A0A412AXW2_9FIRM</name>
<dbReference type="Gene3D" id="1.20.1090.10">
    <property type="entry name" value="Dehydroquinate synthase-like - alpha domain"/>
    <property type="match status" value="1"/>
</dbReference>
<evidence type="ECO:0000259" key="3">
    <source>
        <dbReference type="Pfam" id="PF25137"/>
    </source>
</evidence>
<dbReference type="GO" id="GO:1990362">
    <property type="term" value="F:butanol dehydrogenase (NAD+) activity"/>
    <property type="evidence" value="ECO:0007669"/>
    <property type="project" value="InterPro"/>
</dbReference>
<proteinExistence type="predicted"/>
<evidence type="ECO:0000313" key="4">
    <source>
        <dbReference type="EMBL" id="RGQ41539.1"/>
    </source>
</evidence>
<dbReference type="Proteomes" id="UP000284751">
    <property type="component" value="Unassembled WGS sequence"/>
</dbReference>
<evidence type="ECO:0000313" key="5">
    <source>
        <dbReference type="Proteomes" id="UP000284751"/>
    </source>
</evidence>
<dbReference type="GO" id="GO:0008106">
    <property type="term" value="F:alcohol dehydrogenase (NADP+) activity"/>
    <property type="evidence" value="ECO:0007669"/>
    <property type="project" value="TreeGrafter"/>
</dbReference>
<organism evidence="4 5">
    <name type="scientific">[Clostridium] leptum</name>
    <dbReference type="NCBI Taxonomy" id="1535"/>
    <lineage>
        <taxon>Bacteria</taxon>
        <taxon>Bacillati</taxon>
        <taxon>Bacillota</taxon>
        <taxon>Clostridia</taxon>
        <taxon>Eubacteriales</taxon>
        <taxon>Oscillospiraceae</taxon>
        <taxon>Oscillospiraceae incertae sedis</taxon>
    </lineage>
</organism>
<protein>
    <submittedName>
        <fullName evidence="4">Iron-containing alcohol dehydrogenase</fullName>
    </submittedName>
</protein>
<accession>A0A412AXW2</accession>
<comment type="caution">
    <text evidence="4">The sequence shown here is derived from an EMBL/GenBank/DDBJ whole genome shotgun (WGS) entry which is preliminary data.</text>
</comment>
<reference evidence="4 5" key="1">
    <citation type="submission" date="2018-08" db="EMBL/GenBank/DDBJ databases">
        <title>A genome reference for cultivated species of the human gut microbiota.</title>
        <authorList>
            <person name="Zou Y."/>
            <person name="Xue W."/>
            <person name="Luo G."/>
        </authorList>
    </citation>
    <scope>NUCLEOTIDE SEQUENCE [LARGE SCALE GENOMIC DNA]</scope>
    <source>
        <strain evidence="4 5">AF28-26</strain>
    </source>
</reference>
<dbReference type="InterPro" id="IPR044731">
    <property type="entry name" value="BDH-like"/>
</dbReference>